<protein>
    <recommendedName>
        <fullName evidence="3">Retrotransposon gag domain-containing protein</fullName>
    </recommendedName>
</protein>
<reference evidence="1 2" key="1">
    <citation type="submission" date="2023-03" db="EMBL/GenBank/DDBJ databases">
        <title>Genome sequence of Lichtheimia ornata CBS 291.66.</title>
        <authorList>
            <person name="Mohabir J.T."/>
            <person name="Shea T.P."/>
            <person name="Kurbessoian T."/>
            <person name="Berby B."/>
            <person name="Fontaine J."/>
            <person name="Livny J."/>
            <person name="Gnirke A."/>
            <person name="Stajich J.E."/>
            <person name="Cuomo C.A."/>
        </authorList>
    </citation>
    <scope>NUCLEOTIDE SEQUENCE [LARGE SCALE GENOMIC DNA]</scope>
    <source>
        <strain evidence="1">CBS 291.66</strain>
    </source>
</reference>
<dbReference type="Proteomes" id="UP001234581">
    <property type="component" value="Unassembled WGS sequence"/>
</dbReference>
<organism evidence="1 2">
    <name type="scientific">Lichtheimia ornata</name>
    <dbReference type="NCBI Taxonomy" id="688661"/>
    <lineage>
        <taxon>Eukaryota</taxon>
        <taxon>Fungi</taxon>
        <taxon>Fungi incertae sedis</taxon>
        <taxon>Mucoromycota</taxon>
        <taxon>Mucoromycotina</taxon>
        <taxon>Mucoromycetes</taxon>
        <taxon>Mucorales</taxon>
        <taxon>Lichtheimiaceae</taxon>
        <taxon>Lichtheimia</taxon>
    </lineage>
</organism>
<evidence type="ECO:0000313" key="2">
    <source>
        <dbReference type="Proteomes" id="UP001234581"/>
    </source>
</evidence>
<accession>A0AAD7XYQ4</accession>
<dbReference type="RefSeq" id="XP_058347017.1">
    <property type="nucleotide sequence ID" value="XM_058481886.1"/>
</dbReference>
<evidence type="ECO:0008006" key="3">
    <source>
        <dbReference type="Google" id="ProtNLM"/>
    </source>
</evidence>
<dbReference type="EMBL" id="JARTCD010000005">
    <property type="protein sequence ID" value="KAJ8662104.1"/>
    <property type="molecule type" value="Genomic_DNA"/>
</dbReference>
<comment type="caution">
    <text evidence="1">The sequence shown here is derived from an EMBL/GenBank/DDBJ whole genome shotgun (WGS) entry which is preliminary data.</text>
</comment>
<dbReference type="GeneID" id="83209213"/>
<gene>
    <name evidence="1" type="ORF">O0I10_001795</name>
</gene>
<sequence length="71" mass="8343">MFRPKLREPDTYHGTRTHAAESWLRSVQRYADVTGMDEVDRVQYAINLFLGSADTWWRTREIVGHDAAYLD</sequence>
<keyword evidence="2" id="KW-1185">Reference proteome</keyword>
<name>A0AAD7XYQ4_9FUNG</name>
<proteinExistence type="predicted"/>
<dbReference type="AlphaFoldDB" id="A0AAD7XYQ4"/>
<evidence type="ECO:0000313" key="1">
    <source>
        <dbReference type="EMBL" id="KAJ8662104.1"/>
    </source>
</evidence>